<sequence>MNIAEKLEKINTIKNEIRSAIESKSVVISKTTPFEQYPEKINEIDNTASPKVSVRKYLGDKKDFDNFNVFTEINTYMYANTKNATKLVYETGSRVNRRYPATGQDPRAKATRIVEVDISAAIALEGAFSGFTKLTDDGFPERIETNILTYTADHLFAGCENITRCPNIILHNKGINLSYMFKGCKKLVEPPTDKNILTTHSANYMFSGCESLTDFSAEMPNLYSTLGMFESCKNLTSVNISQRRPLTYVLSMFKGCTKLTRITGVYTNTASTSYVFSGCSSLVEIPDNFFGTLEGLGDDSTLYESRSTFKGCSALTRVPYMNLSQARCLDGIFRGCTSLTDINAVGMKMSFSVADTKLDAEGLNKLFRNLATVTDNVSINISGTPGEESCDKSIATEKGWRVISTGVRT</sequence>
<dbReference type="Proteomes" id="UP000030554">
    <property type="component" value="Unassembled WGS sequence"/>
</dbReference>
<evidence type="ECO:0008006" key="3">
    <source>
        <dbReference type="Google" id="ProtNLM"/>
    </source>
</evidence>
<organism evidence="1 2">
    <name type="scientific">Gallibacterium anatis 4895</name>
    <dbReference type="NCBI Taxonomy" id="1396510"/>
    <lineage>
        <taxon>Bacteria</taxon>
        <taxon>Pseudomonadati</taxon>
        <taxon>Pseudomonadota</taxon>
        <taxon>Gammaproteobacteria</taxon>
        <taxon>Pasteurellales</taxon>
        <taxon>Pasteurellaceae</taxon>
        <taxon>Gallibacterium</taxon>
    </lineage>
</organism>
<reference evidence="1 2" key="1">
    <citation type="submission" date="2014-07" db="EMBL/GenBank/DDBJ databases">
        <title>Chaperone-usher fimbriae in a diverse selection of Gallibacterium genomes.</title>
        <authorList>
            <person name="Kudirkiene E."/>
            <person name="Bager R.J."/>
            <person name="Johnson T.J."/>
            <person name="Bojesen A.M."/>
        </authorList>
    </citation>
    <scope>NUCLEOTIDE SEQUENCE [LARGE SCALE GENOMIC DNA]</scope>
    <source>
        <strain evidence="1 2">4895</strain>
    </source>
</reference>
<evidence type="ECO:0000313" key="2">
    <source>
        <dbReference type="Proteomes" id="UP000030554"/>
    </source>
</evidence>
<dbReference type="Pfam" id="PF13306">
    <property type="entry name" value="LRR_5"/>
    <property type="match status" value="1"/>
</dbReference>
<evidence type="ECO:0000313" key="1">
    <source>
        <dbReference type="EMBL" id="KGQ59738.1"/>
    </source>
</evidence>
<dbReference type="PANTHER" id="PTHR45661">
    <property type="entry name" value="SURFACE ANTIGEN"/>
    <property type="match status" value="1"/>
</dbReference>
<dbReference type="InterPro" id="IPR026906">
    <property type="entry name" value="LRR_5"/>
</dbReference>
<dbReference type="Gene3D" id="3.80.10.10">
    <property type="entry name" value="Ribonuclease Inhibitor"/>
    <property type="match status" value="1"/>
</dbReference>
<protein>
    <recommendedName>
        <fullName evidence="3">Cell surface protein</fullName>
    </recommendedName>
</protein>
<proteinExistence type="predicted"/>
<gene>
    <name evidence="1" type="ORF">IO48_10995</name>
</gene>
<accession>A0A0A2ZRP4</accession>
<name>A0A0A2ZRP4_9PAST</name>
<dbReference type="SUPFAM" id="SSF52058">
    <property type="entry name" value="L domain-like"/>
    <property type="match status" value="1"/>
</dbReference>
<comment type="caution">
    <text evidence="1">The sequence shown here is derived from an EMBL/GenBank/DDBJ whole genome shotgun (WGS) entry which is preliminary data.</text>
</comment>
<dbReference type="EMBL" id="JPJQ01000054">
    <property type="protein sequence ID" value="KGQ59738.1"/>
    <property type="molecule type" value="Genomic_DNA"/>
</dbReference>
<dbReference type="AlphaFoldDB" id="A0A0A2ZRP4"/>
<dbReference type="RefSeq" id="WP_039164525.1">
    <property type="nucleotide sequence ID" value="NZ_JPJQ01000054.1"/>
</dbReference>
<dbReference type="InterPro" id="IPR053139">
    <property type="entry name" value="Surface_bspA-like"/>
</dbReference>
<dbReference type="InterPro" id="IPR032675">
    <property type="entry name" value="LRR_dom_sf"/>
</dbReference>
<dbReference type="PANTHER" id="PTHR45661:SF3">
    <property type="entry name" value="IG-LIKE DOMAIN-CONTAINING PROTEIN"/>
    <property type="match status" value="1"/>
</dbReference>